<dbReference type="Proteomes" id="UP000887013">
    <property type="component" value="Unassembled WGS sequence"/>
</dbReference>
<feature type="region of interest" description="Disordered" evidence="1">
    <location>
        <begin position="1"/>
        <end position="36"/>
    </location>
</feature>
<reference evidence="2" key="1">
    <citation type="submission" date="2020-08" db="EMBL/GenBank/DDBJ databases">
        <title>Multicomponent nature underlies the extraordinary mechanical properties of spider dragline silk.</title>
        <authorList>
            <person name="Kono N."/>
            <person name="Nakamura H."/>
            <person name="Mori M."/>
            <person name="Yoshida Y."/>
            <person name="Ohtoshi R."/>
            <person name="Malay A.D."/>
            <person name="Moran D.A.P."/>
            <person name="Tomita M."/>
            <person name="Numata K."/>
            <person name="Arakawa K."/>
        </authorList>
    </citation>
    <scope>NUCLEOTIDE SEQUENCE</scope>
</reference>
<name>A0A8X6Q665_NEPPI</name>
<evidence type="ECO:0000256" key="1">
    <source>
        <dbReference type="SAM" id="MobiDB-lite"/>
    </source>
</evidence>
<dbReference type="EMBL" id="BMAW01077885">
    <property type="protein sequence ID" value="GFU08611.1"/>
    <property type="molecule type" value="Genomic_DNA"/>
</dbReference>
<evidence type="ECO:0000313" key="2">
    <source>
        <dbReference type="EMBL" id="GFU08611.1"/>
    </source>
</evidence>
<proteinExistence type="predicted"/>
<organism evidence="2 3">
    <name type="scientific">Nephila pilipes</name>
    <name type="common">Giant wood spider</name>
    <name type="synonym">Nephila maculata</name>
    <dbReference type="NCBI Taxonomy" id="299642"/>
    <lineage>
        <taxon>Eukaryota</taxon>
        <taxon>Metazoa</taxon>
        <taxon>Ecdysozoa</taxon>
        <taxon>Arthropoda</taxon>
        <taxon>Chelicerata</taxon>
        <taxon>Arachnida</taxon>
        <taxon>Araneae</taxon>
        <taxon>Araneomorphae</taxon>
        <taxon>Entelegynae</taxon>
        <taxon>Araneoidea</taxon>
        <taxon>Nephilidae</taxon>
        <taxon>Nephila</taxon>
    </lineage>
</organism>
<protein>
    <submittedName>
        <fullName evidence="2">Uncharacterized protein</fullName>
    </submittedName>
</protein>
<sequence length="133" mass="14315">MITTWPQMDRSRTGKVPSEGRNSPCRKESGSFTRTDDALTCPESLFHVKPGDAQLRFGLANPPHLFSDRLVGGNATRLSSGDSGFVEGRVLMSVHGTSSRHPGQPGQRTIIQKGCGSKQSGLLEGLIILGQRL</sequence>
<comment type="caution">
    <text evidence="2">The sequence shown here is derived from an EMBL/GenBank/DDBJ whole genome shotgun (WGS) entry which is preliminary data.</text>
</comment>
<evidence type="ECO:0000313" key="3">
    <source>
        <dbReference type="Proteomes" id="UP000887013"/>
    </source>
</evidence>
<dbReference type="AlphaFoldDB" id="A0A8X6Q665"/>
<feature type="compositionally biased region" description="Basic and acidic residues" evidence="1">
    <location>
        <begin position="25"/>
        <end position="36"/>
    </location>
</feature>
<accession>A0A8X6Q665</accession>
<keyword evidence="3" id="KW-1185">Reference proteome</keyword>
<gene>
    <name evidence="2" type="ORF">NPIL_287861</name>
</gene>